<evidence type="ECO:0000259" key="3">
    <source>
        <dbReference type="Pfam" id="PF24750"/>
    </source>
</evidence>
<evidence type="ECO:0000313" key="4">
    <source>
        <dbReference type="EMBL" id="KAF5800343.1"/>
    </source>
</evidence>
<name>A0A9K3INX1_HELAN</name>
<accession>A0A9K3INX1</accession>
<evidence type="ECO:0000256" key="1">
    <source>
        <dbReference type="SAM" id="MobiDB-lite"/>
    </source>
</evidence>
<dbReference type="CDD" id="cd22157">
    <property type="entry name" value="F-box_AtFBW1-like"/>
    <property type="match status" value="1"/>
</dbReference>
<dbReference type="InterPro" id="IPR001810">
    <property type="entry name" value="F-box_dom"/>
</dbReference>
<dbReference type="InterPro" id="IPR036047">
    <property type="entry name" value="F-box-like_dom_sf"/>
</dbReference>
<reference evidence="4" key="1">
    <citation type="journal article" date="2017" name="Nature">
        <title>The sunflower genome provides insights into oil metabolism, flowering and Asterid evolution.</title>
        <authorList>
            <person name="Badouin H."/>
            <person name="Gouzy J."/>
            <person name="Grassa C.J."/>
            <person name="Murat F."/>
            <person name="Staton S.E."/>
            <person name="Cottret L."/>
            <person name="Lelandais-Briere C."/>
            <person name="Owens G.L."/>
            <person name="Carrere S."/>
            <person name="Mayjonade B."/>
            <person name="Legrand L."/>
            <person name="Gill N."/>
            <person name="Kane N.C."/>
            <person name="Bowers J.E."/>
            <person name="Hubner S."/>
            <person name="Bellec A."/>
            <person name="Berard A."/>
            <person name="Berges H."/>
            <person name="Blanchet N."/>
            <person name="Boniface M.C."/>
            <person name="Brunel D."/>
            <person name="Catrice O."/>
            <person name="Chaidir N."/>
            <person name="Claudel C."/>
            <person name="Donnadieu C."/>
            <person name="Faraut T."/>
            <person name="Fievet G."/>
            <person name="Helmstetter N."/>
            <person name="King M."/>
            <person name="Knapp S.J."/>
            <person name="Lai Z."/>
            <person name="Le Paslier M.C."/>
            <person name="Lippi Y."/>
            <person name="Lorenzon L."/>
            <person name="Mandel J.R."/>
            <person name="Marage G."/>
            <person name="Marchand G."/>
            <person name="Marquand E."/>
            <person name="Bret-Mestries E."/>
            <person name="Morien E."/>
            <person name="Nambeesan S."/>
            <person name="Nguyen T."/>
            <person name="Pegot-Espagnet P."/>
            <person name="Pouilly N."/>
            <person name="Raftis F."/>
            <person name="Sallet E."/>
            <person name="Schiex T."/>
            <person name="Thomas J."/>
            <person name="Vandecasteele C."/>
            <person name="Vares D."/>
            <person name="Vear F."/>
            <person name="Vautrin S."/>
            <person name="Crespi M."/>
            <person name="Mangin B."/>
            <person name="Burke J.M."/>
            <person name="Salse J."/>
            <person name="Munos S."/>
            <person name="Vincourt P."/>
            <person name="Rieseberg L.H."/>
            <person name="Langlade N.B."/>
        </authorList>
    </citation>
    <scope>NUCLEOTIDE SEQUENCE</scope>
    <source>
        <tissue evidence="4">Leaves</tissue>
    </source>
</reference>
<dbReference type="OrthoDB" id="605328at2759"/>
<dbReference type="Pfam" id="PF24750">
    <property type="entry name" value="b-prop_At3g26010-like"/>
    <property type="match status" value="1"/>
</dbReference>
<dbReference type="InterPro" id="IPR050796">
    <property type="entry name" value="SCF_F-box_component"/>
</dbReference>
<dbReference type="AlphaFoldDB" id="A0A9K3INX1"/>
<dbReference type="Gramene" id="mRNA:HanXRQr2_Chr07g0314991">
    <property type="protein sequence ID" value="CDS:HanXRQr2_Chr07g0314991.1"/>
    <property type="gene ID" value="HanXRQr2_Chr07g0314991"/>
</dbReference>
<dbReference type="Pfam" id="PF00646">
    <property type="entry name" value="F-box"/>
    <property type="match status" value="1"/>
</dbReference>
<dbReference type="Proteomes" id="UP000215914">
    <property type="component" value="Unassembled WGS sequence"/>
</dbReference>
<dbReference type="Gene3D" id="1.20.1280.50">
    <property type="match status" value="1"/>
</dbReference>
<organism evidence="4 5">
    <name type="scientific">Helianthus annuus</name>
    <name type="common">Common sunflower</name>
    <dbReference type="NCBI Taxonomy" id="4232"/>
    <lineage>
        <taxon>Eukaryota</taxon>
        <taxon>Viridiplantae</taxon>
        <taxon>Streptophyta</taxon>
        <taxon>Embryophyta</taxon>
        <taxon>Tracheophyta</taxon>
        <taxon>Spermatophyta</taxon>
        <taxon>Magnoliopsida</taxon>
        <taxon>eudicotyledons</taxon>
        <taxon>Gunneridae</taxon>
        <taxon>Pentapetalae</taxon>
        <taxon>asterids</taxon>
        <taxon>campanulids</taxon>
        <taxon>Asterales</taxon>
        <taxon>Asteraceae</taxon>
        <taxon>Asteroideae</taxon>
        <taxon>Heliantheae alliance</taxon>
        <taxon>Heliantheae</taxon>
        <taxon>Helianthus</taxon>
    </lineage>
</organism>
<comment type="caution">
    <text evidence="4">The sequence shown here is derived from an EMBL/GenBank/DDBJ whole genome shotgun (WGS) entry which is preliminary data.</text>
</comment>
<proteinExistence type="predicted"/>
<dbReference type="NCBIfam" id="TIGR01640">
    <property type="entry name" value="F_box_assoc_1"/>
    <property type="match status" value="1"/>
</dbReference>
<dbReference type="InterPro" id="IPR017451">
    <property type="entry name" value="F-box-assoc_interact_dom"/>
</dbReference>
<evidence type="ECO:0000259" key="2">
    <source>
        <dbReference type="Pfam" id="PF00646"/>
    </source>
</evidence>
<feature type="domain" description="F-box protein At3g26010-like beta-propeller" evidence="3">
    <location>
        <begin position="135"/>
        <end position="356"/>
    </location>
</feature>
<dbReference type="EMBL" id="MNCJ02000322">
    <property type="protein sequence ID" value="KAF5800343.1"/>
    <property type="molecule type" value="Genomic_DNA"/>
</dbReference>
<dbReference type="PANTHER" id="PTHR31672">
    <property type="entry name" value="BNACNNG10540D PROTEIN"/>
    <property type="match status" value="1"/>
</dbReference>
<dbReference type="SUPFAM" id="SSF81383">
    <property type="entry name" value="F-box domain"/>
    <property type="match status" value="1"/>
</dbReference>
<feature type="region of interest" description="Disordered" evidence="1">
    <location>
        <begin position="1"/>
        <end position="29"/>
    </location>
</feature>
<feature type="domain" description="F-box" evidence="2">
    <location>
        <begin position="38"/>
        <end position="72"/>
    </location>
</feature>
<evidence type="ECO:0000313" key="5">
    <source>
        <dbReference type="Proteomes" id="UP000215914"/>
    </source>
</evidence>
<dbReference type="InterPro" id="IPR056592">
    <property type="entry name" value="Beta-prop_At3g26010-like"/>
</dbReference>
<gene>
    <name evidence="4" type="ORF">HanXRQr2_Chr07g0314991</name>
</gene>
<protein>
    <submittedName>
        <fullName evidence="4">F-box domain-containing protein</fullName>
    </submittedName>
</protein>
<dbReference type="PANTHER" id="PTHR31672:SF13">
    <property type="entry name" value="F-BOX PROTEIN CPR30-LIKE"/>
    <property type="match status" value="1"/>
</dbReference>
<reference evidence="4" key="2">
    <citation type="submission" date="2020-06" db="EMBL/GenBank/DDBJ databases">
        <title>Helianthus annuus Genome sequencing and assembly Release 2.</title>
        <authorList>
            <person name="Gouzy J."/>
            <person name="Langlade N."/>
            <person name="Munos S."/>
        </authorList>
    </citation>
    <scope>NUCLEOTIDE SEQUENCE</scope>
    <source>
        <tissue evidence="4">Leaves</tissue>
    </source>
</reference>
<sequence>MKTNITQYLKSKKPTSDDDDTNDQTSLSLSSTDLASHDDVLTEILLRLPIRSLLRSKCVSKHWKLLISDSRFALARNPNPNPPSGLFLQRFGNVSCPEYEFVCFDRDKNVKPPFKRLNYDGYLSNLSNLSNSSSSKNSTHSGVIVLQSCNGLMLCYSLNEYFCNVTKDIEYNASYYVYNPTINQVVKLPNLHGCDWIRRRPRGMTLVFDPVKSGCYKVVCVRAHLWSDHVYTIEVYSSETGKWRMFGTPCGNQVDTEFMGGVYWNGAVHWVNKKGYVLYLKIDEDRVDRVATPVVHDGWNVKKHCYPIVESNDCLLFIDIFPASSLKLDIYEMNRDYSGWSVKYHVDLNRVMSRFPETDVIIRALRSLMSAQPFVIHCFVEGEGEDEAFLVLEIPGKAVRYNIFSKTYQELCDLDVSKPSRLSVADDGFSKLGRWPGAFLFFESLSNV</sequence>
<keyword evidence="5" id="KW-1185">Reference proteome</keyword>